<protein>
    <submittedName>
        <fullName evidence="1">Uncharacterized protein</fullName>
    </submittedName>
</protein>
<evidence type="ECO:0000313" key="1">
    <source>
        <dbReference type="EMBL" id="OHX64478.1"/>
    </source>
</evidence>
<accession>A0A1S1YTY4</accession>
<gene>
    <name evidence="1" type="ORF">NH26_23135</name>
</gene>
<proteinExistence type="predicted"/>
<sequence length="198" mass="23695">MDCREGSNFHYLSEFKVFRDDSLIKTIEPKHERNQTLKGLMYGKYRIEYKTMFSKTENVNIELSEKKEYTIDLCINYLDHESDPYRPFIDRLKNGESYSIQVSSMGCFHNSKETITIKRRSNKFHLYFKGKNRLLDKNEIRTIRYFEKEINNMVESYNCTTTDKYVLKYKSTEVIISDGSCVWHGDYFLKKALKLTEE</sequence>
<keyword evidence="2" id="KW-1185">Reference proteome</keyword>
<evidence type="ECO:0000313" key="2">
    <source>
        <dbReference type="Proteomes" id="UP000179797"/>
    </source>
</evidence>
<dbReference type="AlphaFoldDB" id="A0A1S1YTY4"/>
<comment type="caution">
    <text evidence="1">The sequence shown here is derived from an EMBL/GenBank/DDBJ whole genome shotgun (WGS) entry which is preliminary data.</text>
</comment>
<reference evidence="1 2" key="1">
    <citation type="journal article" date="2012" name="Int. J. Syst. Evol. Microbiol.">
        <title>Flammeovirga pacifica sp. nov., isolated from deep-sea sediment.</title>
        <authorList>
            <person name="Xu H."/>
            <person name="Fu Y."/>
            <person name="Yang N."/>
            <person name="Ding Z."/>
            <person name="Lai Q."/>
            <person name="Zeng R."/>
        </authorList>
    </citation>
    <scope>NUCLEOTIDE SEQUENCE [LARGE SCALE GENOMIC DNA]</scope>
    <source>
        <strain evidence="2">DSM 24597 / LMG 26175 / WPAGA1</strain>
    </source>
</reference>
<organism evidence="1 2">
    <name type="scientific">Flammeovirga pacifica</name>
    <dbReference type="NCBI Taxonomy" id="915059"/>
    <lineage>
        <taxon>Bacteria</taxon>
        <taxon>Pseudomonadati</taxon>
        <taxon>Bacteroidota</taxon>
        <taxon>Cytophagia</taxon>
        <taxon>Cytophagales</taxon>
        <taxon>Flammeovirgaceae</taxon>
        <taxon>Flammeovirga</taxon>
    </lineage>
</organism>
<name>A0A1S1YTY4_FLAPC</name>
<dbReference type="EMBL" id="JRYR02000002">
    <property type="protein sequence ID" value="OHX64478.1"/>
    <property type="molecule type" value="Genomic_DNA"/>
</dbReference>
<dbReference type="Proteomes" id="UP000179797">
    <property type="component" value="Unassembled WGS sequence"/>
</dbReference>